<name>A0A438GZP1_VITVI</name>
<evidence type="ECO:0000256" key="1">
    <source>
        <dbReference type="SAM" id="MobiDB-lite"/>
    </source>
</evidence>
<evidence type="ECO:0000313" key="3">
    <source>
        <dbReference type="EMBL" id="RVW77756.1"/>
    </source>
</evidence>
<evidence type="ECO:0000313" key="4">
    <source>
        <dbReference type="Proteomes" id="UP000288805"/>
    </source>
</evidence>
<feature type="compositionally biased region" description="Basic and acidic residues" evidence="1">
    <location>
        <begin position="237"/>
        <end position="255"/>
    </location>
</feature>
<protein>
    <recommendedName>
        <fullName evidence="2">DUF4283 domain-containing protein</fullName>
    </recommendedName>
</protein>
<accession>A0A438GZP1</accession>
<dbReference type="PANTHER" id="PTHR34427">
    <property type="entry name" value="DUF4283 DOMAIN PROTEIN"/>
    <property type="match status" value="1"/>
</dbReference>
<sequence>MSLLLEGVEDFYQKESLKEFKNSWVEEGRSYKLQFRSNEAGITRGWYVLAQKLKACRVECRESRIKAFKMKDEQSQGPMEAFRLPEQGSEREEGKVMEKGLSISSLEGWARYHWRLKGNLSLFHLEKPWILFEFELAKEVERVLQEGLSVFKQRPLKLERWSPTLGCLSERAQINSYWVRIVGLPLCLWHKDFFKRVDDACGGYVGVDEETVVVGELCFSVNLWWEIPPWVAPVAPHTERQEEREKKSSNTREASRVGLTRPNIVEKAFATKATLQRPVEVKASSSWFKEPISEVIGPIVEGVQSIDGRKSQPTDNRVMSWFKEPISEAVGPFVEGVQPIDGRAGQPTDNIAWAFKRAQDLPSSLAHESLLGPIQPNAKEIEGCKAQPSSLLKSRDPFCPKWGVSLVDKLGERQSRRFSHLWMRFCCRRRRFQDTMSISLSEAEGTLSSTPFCGAIKEACWEDGSRVNLQSNCVAVESSFLVGEEDEAYLMREGSVYGPVLAENREDFWAELDATREVIDELGIKDLTLSKGEYTWYGGLNNSSASRFENMWLKEERFKDLIRCWWEGYSVQGSHSHILASQWDAKERDRALPVEEFKEKRRAVDEFKKWVELEEIFWRQKSRELWLKKGDKNTRSFHKMANAYRRRNFLKKLRVNGVCLERENSIKEGVVGAFQLLLSETGEWRPSMEGLTFNSLSHTDSAALEVPFSEDEVFSALSSLGGDKAPSPEGFTLAFSQKC</sequence>
<reference evidence="3 4" key="1">
    <citation type="journal article" date="2018" name="PLoS Genet.">
        <title>Population sequencing reveals clonal diversity and ancestral inbreeding in the grapevine cultivar Chardonnay.</title>
        <authorList>
            <person name="Roach M.J."/>
            <person name="Johnson D.L."/>
            <person name="Bohlmann J."/>
            <person name="van Vuuren H.J."/>
            <person name="Jones S.J."/>
            <person name="Pretorius I.S."/>
            <person name="Schmidt S.A."/>
            <person name="Borneman A.R."/>
        </authorList>
    </citation>
    <scope>NUCLEOTIDE SEQUENCE [LARGE SCALE GENOMIC DNA]</scope>
    <source>
        <strain evidence="4">cv. Chardonnay</strain>
        <tissue evidence="3">Leaf</tissue>
    </source>
</reference>
<proteinExistence type="predicted"/>
<gene>
    <name evidence="3" type="ORF">CK203_050342</name>
</gene>
<organism evidence="3 4">
    <name type="scientific">Vitis vinifera</name>
    <name type="common">Grape</name>
    <dbReference type="NCBI Taxonomy" id="29760"/>
    <lineage>
        <taxon>Eukaryota</taxon>
        <taxon>Viridiplantae</taxon>
        <taxon>Streptophyta</taxon>
        <taxon>Embryophyta</taxon>
        <taxon>Tracheophyta</taxon>
        <taxon>Spermatophyta</taxon>
        <taxon>Magnoliopsida</taxon>
        <taxon>eudicotyledons</taxon>
        <taxon>Gunneridae</taxon>
        <taxon>Pentapetalae</taxon>
        <taxon>rosids</taxon>
        <taxon>Vitales</taxon>
        <taxon>Vitaceae</taxon>
        <taxon>Viteae</taxon>
        <taxon>Vitis</taxon>
    </lineage>
</organism>
<feature type="region of interest" description="Disordered" evidence="1">
    <location>
        <begin position="236"/>
        <end position="256"/>
    </location>
</feature>
<dbReference type="Pfam" id="PF14111">
    <property type="entry name" value="DUF4283"/>
    <property type="match status" value="1"/>
</dbReference>
<dbReference type="EMBL" id="QGNW01000308">
    <property type="protein sequence ID" value="RVW77756.1"/>
    <property type="molecule type" value="Genomic_DNA"/>
</dbReference>
<evidence type="ECO:0000259" key="2">
    <source>
        <dbReference type="Pfam" id="PF14111"/>
    </source>
</evidence>
<dbReference type="PANTHER" id="PTHR34427:SF5">
    <property type="entry name" value="DUF4283 DOMAIN-CONTAINING PROTEIN"/>
    <property type="match status" value="1"/>
</dbReference>
<dbReference type="Proteomes" id="UP000288805">
    <property type="component" value="Unassembled WGS sequence"/>
</dbReference>
<dbReference type="AlphaFoldDB" id="A0A438GZP1"/>
<feature type="domain" description="DUF4283" evidence="2">
    <location>
        <begin position="94"/>
        <end position="167"/>
    </location>
</feature>
<comment type="caution">
    <text evidence="3">The sequence shown here is derived from an EMBL/GenBank/DDBJ whole genome shotgun (WGS) entry which is preliminary data.</text>
</comment>
<dbReference type="InterPro" id="IPR025558">
    <property type="entry name" value="DUF4283"/>
</dbReference>